<dbReference type="InterPro" id="IPR013783">
    <property type="entry name" value="Ig-like_fold"/>
</dbReference>
<evidence type="ECO:0000313" key="2">
    <source>
        <dbReference type="EMBL" id="MPN12782.1"/>
    </source>
</evidence>
<dbReference type="Gene3D" id="2.60.40.10">
    <property type="entry name" value="Immunoglobulins"/>
    <property type="match status" value="1"/>
</dbReference>
<dbReference type="InterPro" id="IPR026891">
    <property type="entry name" value="Fn3-like"/>
</dbReference>
<accession>A0A645FH02</accession>
<feature type="domain" description="Fibronectin type III-like" evidence="1">
    <location>
        <begin position="5"/>
        <end position="72"/>
    </location>
</feature>
<dbReference type="AlphaFoldDB" id="A0A645FH02"/>
<name>A0A645FH02_9ZZZZ</name>
<reference evidence="2" key="1">
    <citation type="submission" date="2019-08" db="EMBL/GenBank/DDBJ databases">
        <authorList>
            <person name="Kucharzyk K."/>
            <person name="Murdoch R.W."/>
            <person name="Higgins S."/>
            <person name="Loffler F."/>
        </authorList>
    </citation>
    <scope>NUCLEOTIDE SEQUENCE</scope>
</reference>
<dbReference type="Pfam" id="PF14310">
    <property type="entry name" value="Fn3-like"/>
    <property type="match status" value="1"/>
</dbReference>
<gene>
    <name evidence="2" type="ORF">SDC9_160102</name>
</gene>
<comment type="caution">
    <text evidence="2">The sequence shown here is derived from an EMBL/GenBank/DDBJ whole genome shotgun (WGS) entry which is preliminary data.</text>
</comment>
<evidence type="ECO:0000259" key="1">
    <source>
        <dbReference type="SMART" id="SM01217"/>
    </source>
</evidence>
<dbReference type="SMART" id="SM01217">
    <property type="entry name" value="Fn3_like"/>
    <property type="match status" value="1"/>
</dbReference>
<protein>
    <recommendedName>
        <fullName evidence="1">Fibronectin type III-like domain-containing protein</fullName>
    </recommendedName>
</protein>
<organism evidence="2">
    <name type="scientific">bioreactor metagenome</name>
    <dbReference type="NCBI Taxonomy" id="1076179"/>
    <lineage>
        <taxon>unclassified sequences</taxon>
        <taxon>metagenomes</taxon>
        <taxon>ecological metagenomes</taxon>
    </lineage>
</organism>
<sequence>MDAEEIVQVYVKADSKDAPRNPRLSGFRRVALKAGEEKRVIIPLDHDLFTVIDNEGHKVQAQSAALYIGGSQPDERSAQLLGKAPLSLKIGR</sequence>
<dbReference type="EMBL" id="VSSQ01059194">
    <property type="protein sequence ID" value="MPN12782.1"/>
    <property type="molecule type" value="Genomic_DNA"/>
</dbReference>
<proteinExistence type="predicted"/>